<sequence>MTFITKLAAVALLIAQGSIAAPWHASGHQTTHHVRSVGPNGAKFQSYHPKPVFETYGVDGIVHPLAKRGLPSTNEEAAMAFLEEKLGVDPDALARKSGHSSDVVSSQYFRQKINGIPVANAVANVALKGDRVVSFGSSFVKPKTVADATPKLSKED</sequence>
<keyword evidence="1" id="KW-0645">Protease</keyword>
<evidence type="ECO:0000256" key="1">
    <source>
        <dbReference type="ARBA" id="ARBA00022670"/>
    </source>
</evidence>
<gene>
    <name evidence="8" type="ORF">RDB_LOCUS80907</name>
</gene>
<evidence type="ECO:0000256" key="4">
    <source>
        <dbReference type="ARBA" id="ARBA00022833"/>
    </source>
</evidence>
<keyword evidence="4" id="KW-0862">Zinc</keyword>
<dbReference type="AlphaFoldDB" id="A0A8H3C630"/>
<feature type="domain" description="FTP" evidence="7">
    <location>
        <begin position="106"/>
        <end position="139"/>
    </location>
</feature>
<dbReference type="GO" id="GO:0008237">
    <property type="term" value="F:metallopeptidase activity"/>
    <property type="evidence" value="ECO:0007669"/>
    <property type="project" value="UniProtKB-KW"/>
</dbReference>
<feature type="non-terminal residue" evidence="8">
    <location>
        <position position="1"/>
    </location>
</feature>
<feature type="signal peptide" evidence="6">
    <location>
        <begin position="1"/>
        <end position="20"/>
    </location>
</feature>
<keyword evidence="5" id="KW-0482">Metalloprotease</keyword>
<dbReference type="Pfam" id="PF07504">
    <property type="entry name" value="FTP"/>
    <property type="match status" value="1"/>
</dbReference>
<dbReference type="InterPro" id="IPR011096">
    <property type="entry name" value="FTP_domain"/>
</dbReference>
<evidence type="ECO:0000256" key="2">
    <source>
        <dbReference type="ARBA" id="ARBA00022723"/>
    </source>
</evidence>
<feature type="chain" id="PRO_5034201643" description="FTP domain-containing protein" evidence="6">
    <location>
        <begin position="21"/>
        <end position="156"/>
    </location>
</feature>
<keyword evidence="3" id="KW-0378">Hydrolase</keyword>
<proteinExistence type="predicted"/>
<evidence type="ECO:0000313" key="8">
    <source>
        <dbReference type="EMBL" id="CAE6475720.1"/>
    </source>
</evidence>
<evidence type="ECO:0000313" key="9">
    <source>
        <dbReference type="Proteomes" id="UP000663853"/>
    </source>
</evidence>
<accession>A0A8H3C630</accession>
<dbReference type="Proteomes" id="UP000663853">
    <property type="component" value="Unassembled WGS sequence"/>
</dbReference>
<dbReference type="EMBL" id="CAJMXA010002105">
    <property type="protein sequence ID" value="CAE6475720.1"/>
    <property type="molecule type" value="Genomic_DNA"/>
</dbReference>
<dbReference type="GO" id="GO:0006508">
    <property type="term" value="P:proteolysis"/>
    <property type="evidence" value="ECO:0007669"/>
    <property type="project" value="UniProtKB-KW"/>
</dbReference>
<organism evidence="8 9">
    <name type="scientific">Rhizoctonia solani</name>
    <dbReference type="NCBI Taxonomy" id="456999"/>
    <lineage>
        <taxon>Eukaryota</taxon>
        <taxon>Fungi</taxon>
        <taxon>Dikarya</taxon>
        <taxon>Basidiomycota</taxon>
        <taxon>Agaricomycotina</taxon>
        <taxon>Agaricomycetes</taxon>
        <taxon>Cantharellales</taxon>
        <taxon>Ceratobasidiaceae</taxon>
        <taxon>Rhizoctonia</taxon>
    </lineage>
</organism>
<dbReference type="GO" id="GO:0046872">
    <property type="term" value="F:metal ion binding"/>
    <property type="evidence" value="ECO:0007669"/>
    <property type="project" value="UniProtKB-KW"/>
</dbReference>
<evidence type="ECO:0000256" key="6">
    <source>
        <dbReference type="SAM" id="SignalP"/>
    </source>
</evidence>
<name>A0A8H3C630_9AGAM</name>
<evidence type="ECO:0000256" key="5">
    <source>
        <dbReference type="ARBA" id="ARBA00023049"/>
    </source>
</evidence>
<protein>
    <recommendedName>
        <fullName evidence="7">FTP domain-containing protein</fullName>
    </recommendedName>
</protein>
<comment type="caution">
    <text evidence="8">The sequence shown here is derived from an EMBL/GenBank/DDBJ whole genome shotgun (WGS) entry which is preliminary data.</text>
</comment>
<evidence type="ECO:0000256" key="3">
    <source>
        <dbReference type="ARBA" id="ARBA00022801"/>
    </source>
</evidence>
<evidence type="ECO:0000259" key="7">
    <source>
        <dbReference type="Pfam" id="PF07504"/>
    </source>
</evidence>
<keyword evidence="2" id="KW-0479">Metal-binding</keyword>
<reference evidence="8" key="1">
    <citation type="submission" date="2021-01" db="EMBL/GenBank/DDBJ databases">
        <authorList>
            <person name="Kaushik A."/>
        </authorList>
    </citation>
    <scope>NUCLEOTIDE SEQUENCE</scope>
    <source>
        <strain evidence="8">AG6-10EEA</strain>
    </source>
</reference>
<keyword evidence="6" id="KW-0732">Signal</keyword>